<evidence type="ECO:0000313" key="3">
    <source>
        <dbReference type="Proteomes" id="UP000008792"/>
    </source>
</evidence>
<keyword evidence="1" id="KW-0472">Membrane</keyword>
<dbReference type="PhylomeDB" id="B4M4F2"/>
<protein>
    <submittedName>
        <fullName evidence="2">Uncharacterized protein, isoform A</fullName>
    </submittedName>
</protein>
<sequence>MKLDKNKLASRPRLLFTVGGYLDTLLSRIFCFLVLSAIALLIIFTVVVAMDDIAKLRKRQNLRLENCSENKTRNGRCYWPSDWCRILYNCDWKEPMRRQSTSKQQQTQQLQPDVPPCSTAVHSKSEIIKFLVHQHPRKEVEQQPPVANEVLEVPFNLEQLDTS</sequence>
<keyword evidence="3" id="KW-1185">Reference proteome</keyword>
<keyword evidence="1" id="KW-0812">Transmembrane</keyword>
<reference evidence="2 3" key="1">
    <citation type="journal article" date="2007" name="Nature">
        <title>Evolution of genes and genomes on the Drosophila phylogeny.</title>
        <authorList>
            <consortium name="Drosophila 12 Genomes Consortium"/>
            <person name="Clark A.G."/>
            <person name="Eisen M.B."/>
            <person name="Smith D.R."/>
            <person name="Bergman C.M."/>
            <person name="Oliver B."/>
            <person name="Markow T.A."/>
            <person name="Kaufman T.C."/>
            <person name="Kellis M."/>
            <person name="Gelbart W."/>
            <person name="Iyer V.N."/>
            <person name="Pollard D.A."/>
            <person name="Sackton T.B."/>
            <person name="Larracuente A.M."/>
            <person name="Singh N.D."/>
            <person name="Abad J.P."/>
            <person name="Abt D.N."/>
            <person name="Adryan B."/>
            <person name="Aguade M."/>
            <person name="Akashi H."/>
            <person name="Anderson W.W."/>
            <person name="Aquadro C.F."/>
            <person name="Ardell D.H."/>
            <person name="Arguello R."/>
            <person name="Artieri C.G."/>
            <person name="Barbash D.A."/>
            <person name="Barker D."/>
            <person name="Barsanti P."/>
            <person name="Batterham P."/>
            <person name="Batzoglou S."/>
            <person name="Begun D."/>
            <person name="Bhutkar A."/>
            <person name="Blanco E."/>
            <person name="Bosak S.A."/>
            <person name="Bradley R.K."/>
            <person name="Brand A.D."/>
            <person name="Brent M.R."/>
            <person name="Brooks A.N."/>
            <person name="Brown R.H."/>
            <person name="Butlin R.K."/>
            <person name="Caggese C."/>
            <person name="Calvi B.R."/>
            <person name="Bernardo de Carvalho A."/>
            <person name="Caspi A."/>
            <person name="Castrezana S."/>
            <person name="Celniker S.E."/>
            <person name="Chang J.L."/>
            <person name="Chapple C."/>
            <person name="Chatterji S."/>
            <person name="Chinwalla A."/>
            <person name="Civetta A."/>
            <person name="Clifton S.W."/>
            <person name="Comeron J.M."/>
            <person name="Costello J.C."/>
            <person name="Coyne J.A."/>
            <person name="Daub J."/>
            <person name="David R.G."/>
            <person name="Delcher A.L."/>
            <person name="Delehaunty K."/>
            <person name="Do C.B."/>
            <person name="Ebling H."/>
            <person name="Edwards K."/>
            <person name="Eickbush T."/>
            <person name="Evans J.D."/>
            <person name="Filipski A."/>
            <person name="Findeiss S."/>
            <person name="Freyhult E."/>
            <person name="Fulton L."/>
            <person name="Fulton R."/>
            <person name="Garcia A.C."/>
            <person name="Gardiner A."/>
            <person name="Garfield D.A."/>
            <person name="Garvin B.E."/>
            <person name="Gibson G."/>
            <person name="Gilbert D."/>
            <person name="Gnerre S."/>
            <person name="Godfrey J."/>
            <person name="Good R."/>
            <person name="Gotea V."/>
            <person name="Gravely B."/>
            <person name="Greenberg A.J."/>
            <person name="Griffiths-Jones S."/>
            <person name="Gross S."/>
            <person name="Guigo R."/>
            <person name="Gustafson E.A."/>
            <person name="Haerty W."/>
            <person name="Hahn M.W."/>
            <person name="Halligan D.L."/>
            <person name="Halpern A.L."/>
            <person name="Halter G.M."/>
            <person name="Han M.V."/>
            <person name="Heger A."/>
            <person name="Hillier L."/>
            <person name="Hinrichs A.S."/>
            <person name="Holmes I."/>
            <person name="Hoskins R.A."/>
            <person name="Hubisz M.J."/>
            <person name="Hultmark D."/>
            <person name="Huntley M.A."/>
            <person name="Jaffe D.B."/>
            <person name="Jagadeeshan S."/>
            <person name="Jeck W.R."/>
            <person name="Johnson J."/>
            <person name="Jones C.D."/>
            <person name="Jordan W.C."/>
            <person name="Karpen G.H."/>
            <person name="Kataoka E."/>
            <person name="Keightley P.D."/>
            <person name="Kheradpour P."/>
            <person name="Kirkness E.F."/>
            <person name="Koerich L.B."/>
            <person name="Kristiansen K."/>
            <person name="Kudrna D."/>
            <person name="Kulathinal R.J."/>
            <person name="Kumar S."/>
            <person name="Kwok R."/>
            <person name="Lander E."/>
            <person name="Langley C.H."/>
            <person name="Lapoint R."/>
            <person name="Lazzaro B.P."/>
            <person name="Lee S.J."/>
            <person name="Levesque L."/>
            <person name="Li R."/>
            <person name="Lin C.F."/>
            <person name="Lin M.F."/>
            <person name="Lindblad-Toh K."/>
            <person name="Llopart A."/>
            <person name="Long M."/>
            <person name="Low L."/>
            <person name="Lozovsky E."/>
            <person name="Lu J."/>
            <person name="Luo M."/>
            <person name="Machado C.A."/>
            <person name="Makalowski W."/>
            <person name="Marzo M."/>
            <person name="Matsuda M."/>
            <person name="Matzkin L."/>
            <person name="McAllister B."/>
            <person name="McBride C.S."/>
            <person name="McKernan B."/>
            <person name="McKernan K."/>
            <person name="Mendez-Lago M."/>
            <person name="Minx P."/>
            <person name="Mollenhauer M.U."/>
            <person name="Montooth K."/>
            <person name="Mount S.M."/>
            <person name="Mu X."/>
            <person name="Myers E."/>
            <person name="Negre B."/>
            <person name="Newfeld S."/>
            <person name="Nielsen R."/>
            <person name="Noor M.A."/>
            <person name="O'Grady P."/>
            <person name="Pachter L."/>
            <person name="Papaceit M."/>
            <person name="Parisi M.J."/>
            <person name="Parisi M."/>
            <person name="Parts L."/>
            <person name="Pedersen J.S."/>
            <person name="Pesole G."/>
            <person name="Phillippy A.M."/>
            <person name="Ponting C.P."/>
            <person name="Pop M."/>
            <person name="Porcelli D."/>
            <person name="Powell J.R."/>
            <person name="Prohaska S."/>
            <person name="Pruitt K."/>
            <person name="Puig M."/>
            <person name="Quesneville H."/>
            <person name="Ram K.R."/>
            <person name="Rand D."/>
            <person name="Rasmussen M.D."/>
            <person name="Reed L.K."/>
            <person name="Reenan R."/>
            <person name="Reily A."/>
            <person name="Remington K.A."/>
            <person name="Rieger T.T."/>
            <person name="Ritchie M.G."/>
            <person name="Robin C."/>
            <person name="Rogers Y.H."/>
            <person name="Rohde C."/>
            <person name="Rozas J."/>
            <person name="Rubenfield M.J."/>
            <person name="Ruiz A."/>
            <person name="Russo S."/>
            <person name="Salzberg S.L."/>
            <person name="Sanchez-Gracia A."/>
            <person name="Saranga D.J."/>
            <person name="Sato H."/>
            <person name="Schaeffer S.W."/>
            <person name="Schatz M.C."/>
            <person name="Schlenke T."/>
            <person name="Schwartz R."/>
            <person name="Segarra C."/>
            <person name="Singh R.S."/>
            <person name="Sirot L."/>
            <person name="Sirota M."/>
            <person name="Sisneros N.B."/>
            <person name="Smith C.D."/>
            <person name="Smith T.F."/>
            <person name="Spieth J."/>
            <person name="Stage D.E."/>
            <person name="Stark A."/>
            <person name="Stephan W."/>
            <person name="Strausberg R.L."/>
            <person name="Strempel S."/>
            <person name="Sturgill D."/>
            <person name="Sutton G."/>
            <person name="Sutton G.G."/>
            <person name="Tao W."/>
            <person name="Teichmann S."/>
            <person name="Tobari Y.N."/>
            <person name="Tomimura Y."/>
            <person name="Tsolas J.M."/>
            <person name="Valente V.L."/>
            <person name="Venter E."/>
            <person name="Venter J.C."/>
            <person name="Vicario S."/>
            <person name="Vieira F.G."/>
            <person name="Vilella A.J."/>
            <person name="Villasante A."/>
            <person name="Walenz B."/>
            <person name="Wang J."/>
            <person name="Wasserman M."/>
            <person name="Watts T."/>
            <person name="Wilson D."/>
            <person name="Wilson R.K."/>
            <person name="Wing R.A."/>
            <person name="Wolfner M.F."/>
            <person name="Wong A."/>
            <person name="Wong G.K."/>
            <person name="Wu C.I."/>
            <person name="Wu G."/>
            <person name="Yamamoto D."/>
            <person name="Yang H.P."/>
            <person name="Yang S.P."/>
            <person name="Yorke J.A."/>
            <person name="Yoshida K."/>
            <person name="Zdobnov E."/>
            <person name="Zhang P."/>
            <person name="Zhang Y."/>
            <person name="Zimin A.V."/>
            <person name="Baldwin J."/>
            <person name="Abdouelleil A."/>
            <person name="Abdulkadir J."/>
            <person name="Abebe A."/>
            <person name="Abera B."/>
            <person name="Abreu J."/>
            <person name="Acer S.C."/>
            <person name="Aftuck L."/>
            <person name="Alexander A."/>
            <person name="An P."/>
            <person name="Anderson E."/>
            <person name="Anderson S."/>
            <person name="Arachi H."/>
            <person name="Azer M."/>
            <person name="Bachantsang P."/>
            <person name="Barry A."/>
            <person name="Bayul T."/>
            <person name="Berlin A."/>
            <person name="Bessette D."/>
            <person name="Bloom T."/>
            <person name="Blye J."/>
            <person name="Boguslavskiy L."/>
            <person name="Bonnet C."/>
            <person name="Boukhgalter B."/>
            <person name="Bourzgui I."/>
            <person name="Brown A."/>
            <person name="Cahill P."/>
            <person name="Channer S."/>
            <person name="Cheshatsang Y."/>
            <person name="Chuda L."/>
            <person name="Citroen M."/>
            <person name="Collymore A."/>
            <person name="Cooke P."/>
            <person name="Costello M."/>
            <person name="D'Aco K."/>
            <person name="Daza R."/>
            <person name="De Haan G."/>
            <person name="DeGray S."/>
            <person name="DeMaso C."/>
            <person name="Dhargay N."/>
            <person name="Dooley K."/>
            <person name="Dooley E."/>
            <person name="Doricent M."/>
            <person name="Dorje P."/>
            <person name="Dorjee K."/>
            <person name="Dupes A."/>
            <person name="Elong R."/>
            <person name="Falk J."/>
            <person name="Farina A."/>
            <person name="Faro S."/>
            <person name="Ferguson D."/>
            <person name="Fisher S."/>
            <person name="Foley C.D."/>
            <person name="Franke A."/>
            <person name="Friedrich D."/>
            <person name="Gadbois L."/>
            <person name="Gearin G."/>
            <person name="Gearin C.R."/>
            <person name="Giannoukos G."/>
            <person name="Goode T."/>
            <person name="Graham J."/>
            <person name="Grandbois E."/>
            <person name="Grewal S."/>
            <person name="Gyaltsen K."/>
            <person name="Hafez N."/>
            <person name="Hagos B."/>
            <person name="Hall J."/>
            <person name="Henson C."/>
            <person name="Hollinger A."/>
            <person name="Honan T."/>
            <person name="Huard M.D."/>
            <person name="Hughes L."/>
            <person name="Hurhula B."/>
            <person name="Husby M.E."/>
            <person name="Kamat A."/>
            <person name="Kanga B."/>
            <person name="Kashin S."/>
            <person name="Khazanovich D."/>
            <person name="Kisner P."/>
            <person name="Lance K."/>
            <person name="Lara M."/>
            <person name="Lee W."/>
            <person name="Lennon N."/>
            <person name="Letendre F."/>
            <person name="LeVine R."/>
            <person name="Lipovsky A."/>
            <person name="Liu X."/>
            <person name="Liu J."/>
            <person name="Liu S."/>
            <person name="Lokyitsang T."/>
            <person name="Lokyitsang Y."/>
            <person name="Lubonja R."/>
            <person name="Lui A."/>
            <person name="MacDonald P."/>
            <person name="Magnisalis V."/>
            <person name="Maru K."/>
            <person name="Matthews C."/>
            <person name="McCusker W."/>
            <person name="McDonough S."/>
            <person name="Mehta T."/>
            <person name="Meldrim J."/>
            <person name="Meneus L."/>
            <person name="Mihai O."/>
            <person name="Mihalev A."/>
            <person name="Mihova T."/>
            <person name="Mittelman R."/>
            <person name="Mlenga V."/>
            <person name="Montmayeur A."/>
            <person name="Mulrain L."/>
            <person name="Navidi A."/>
            <person name="Naylor J."/>
            <person name="Negash T."/>
            <person name="Nguyen T."/>
            <person name="Nguyen N."/>
            <person name="Nicol R."/>
            <person name="Norbu C."/>
            <person name="Norbu N."/>
            <person name="Novod N."/>
            <person name="O'Neill B."/>
            <person name="Osman S."/>
            <person name="Markiewicz E."/>
            <person name="Oyono O.L."/>
            <person name="Patti C."/>
            <person name="Phunkhang P."/>
            <person name="Pierre F."/>
            <person name="Priest M."/>
            <person name="Raghuraman S."/>
            <person name="Rege F."/>
            <person name="Reyes R."/>
            <person name="Rise C."/>
            <person name="Rogov P."/>
            <person name="Ross K."/>
            <person name="Ryan E."/>
            <person name="Settipalli S."/>
            <person name="Shea T."/>
            <person name="Sherpa N."/>
            <person name="Shi L."/>
            <person name="Shih D."/>
            <person name="Sparrow T."/>
            <person name="Spaulding J."/>
            <person name="Stalker J."/>
            <person name="Stange-Thomann N."/>
            <person name="Stavropoulos S."/>
            <person name="Stone C."/>
            <person name="Strader C."/>
            <person name="Tesfaye S."/>
            <person name="Thomson T."/>
            <person name="Thoulutsang Y."/>
            <person name="Thoulutsang D."/>
            <person name="Topham K."/>
            <person name="Topping I."/>
            <person name="Tsamla T."/>
            <person name="Vassiliev H."/>
            <person name="Vo A."/>
            <person name="Wangchuk T."/>
            <person name="Wangdi T."/>
            <person name="Weiand M."/>
            <person name="Wilkinson J."/>
            <person name="Wilson A."/>
            <person name="Yadav S."/>
            <person name="Young G."/>
            <person name="Yu Q."/>
            <person name="Zembek L."/>
            <person name="Zhong D."/>
            <person name="Zimmer A."/>
            <person name="Zwirko Z."/>
            <person name="Jaffe D.B."/>
            <person name="Alvarez P."/>
            <person name="Brockman W."/>
            <person name="Butler J."/>
            <person name="Chin C."/>
            <person name="Gnerre S."/>
            <person name="Grabherr M."/>
            <person name="Kleber M."/>
            <person name="Mauceli E."/>
            <person name="MacCallum I."/>
        </authorList>
    </citation>
    <scope>NUCLEOTIDE SEQUENCE [LARGE SCALE GENOMIC DNA]</scope>
    <source>
        <strain evidence="3">Tucson 15010-1051.87</strain>
    </source>
</reference>
<organism evidence="2 3">
    <name type="scientific">Drosophila virilis</name>
    <name type="common">Fruit fly</name>
    <dbReference type="NCBI Taxonomy" id="7244"/>
    <lineage>
        <taxon>Eukaryota</taxon>
        <taxon>Metazoa</taxon>
        <taxon>Ecdysozoa</taxon>
        <taxon>Arthropoda</taxon>
        <taxon>Hexapoda</taxon>
        <taxon>Insecta</taxon>
        <taxon>Pterygota</taxon>
        <taxon>Neoptera</taxon>
        <taxon>Endopterygota</taxon>
        <taxon>Diptera</taxon>
        <taxon>Brachycera</taxon>
        <taxon>Muscomorpha</taxon>
        <taxon>Ephydroidea</taxon>
        <taxon>Drosophilidae</taxon>
        <taxon>Drosophila</taxon>
    </lineage>
</organism>
<dbReference type="Proteomes" id="UP000008792">
    <property type="component" value="Unassembled WGS sequence"/>
</dbReference>
<dbReference type="AlphaFoldDB" id="B4M4F2"/>
<dbReference type="OMA" id="CRILYNC"/>
<dbReference type="HOGENOM" id="CLU_1628815_0_0_1"/>
<feature type="transmembrane region" description="Helical" evidence="1">
    <location>
        <begin position="25"/>
        <end position="50"/>
    </location>
</feature>
<name>B4M4F2_DROVI</name>
<dbReference type="OrthoDB" id="7883829at2759"/>
<dbReference type="EMBL" id="CH940652">
    <property type="protein sequence ID" value="EDW59513.1"/>
    <property type="molecule type" value="Genomic_DNA"/>
</dbReference>
<dbReference type="KEGG" id="dvi:6632273"/>
<keyword evidence="1" id="KW-1133">Transmembrane helix</keyword>
<gene>
    <name evidence="2" type="primary">Dvir\GJ10248</name>
    <name evidence="2" type="ORF">Dvir_GJ10248</name>
</gene>
<dbReference type="InParanoid" id="B4M4F2"/>
<evidence type="ECO:0000256" key="1">
    <source>
        <dbReference type="SAM" id="Phobius"/>
    </source>
</evidence>
<accession>B4M4F2</accession>
<proteinExistence type="predicted"/>
<evidence type="ECO:0000313" key="2">
    <source>
        <dbReference type="EMBL" id="EDW59513.1"/>
    </source>
</evidence>